<dbReference type="Proteomes" id="UP000015106">
    <property type="component" value="Chromosome 7"/>
</dbReference>
<feature type="compositionally biased region" description="Low complexity" evidence="1">
    <location>
        <begin position="94"/>
        <end position="118"/>
    </location>
</feature>
<organism evidence="2 3">
    <name type="scientific">Triticum urartu</name>
    <name type="common">Red wild einkorn</name>
    <name type="synonym">Crithodium urartu</name>
    <dbReference type="NCBI Taxonomy" id="4572"/>
    <lineage>
        <taxon>Eukaryota</taxon>
        <taxon>Viridiplantae</taxon>
        <taxon>Streptophyta</taxon>
        <taxon>Embryophyta</taxon>
        <taxon>Tracheophyta</taxon>
        <taxon>Spermatophyta</taxon>
        <taxon>Magnoliopsida</taxon>
        <taxon>Liliopsida</taxon>
        <taxon>Poales</taxon>
        <taxon>Poaceae</taxon>
        <taxon>BOP clade</taxon>
        <taxon>Pooideae</taxon>
        <taxon>Triticodae</taxon>
        <taxon>Triticeae</taxon>
        <taxon>Triticinae</taxon>
        <taxon>Triticum</taxon>
    </lineage>
</organism>
<reference evidence="3" key="1">
    <citation type="journal article" date="2013" name="Nature">
        <title>Draft genome of the wheat A-genome progenitor Triticum urartu.</title>
        <authorList>
            <person name="Ling H.Q."/>
            <person name="Zhao S."/>
            <person name="Liu D."/>
            <person name="Wang J."/>
            <person name="Sun H."/>
            <person name="Zhang C."/>
            <person name="Fan H."/>
            <person name="Li D."/>
            <person name="Dong L."/>
            <person name="Tao Y."/>
            <person name="Gao C."/>
            <person name="Wu H."/>
            <person name="Li Y."/>
            <person name="Cui Y."/>
            <person name="Guo X."/>
            <person name="Zheng S."/>
            <person name="Wang B."/>
            <person name="Yu K."/>
            <person name="Liang Q."/>
            <person name="Yang W."/>
            <person name="Lou X."/>
            <person name="Chen J."/>
            <person name="Feng M."/>
            <person name="Jian J."/>
            <person name="Zhang X."/>
            <person name="Luo G."/>
            <person name="Jiang Y."/>
            <person name="Liu J."/>
            <person name="Wang Z."/>
            <person name="Sha Y."/>
            <person name="Zhang B."/>
            <person name="Wu H."/>
            <person name="Tang D."/>
            <person name="Shen Q."/>
            <person name="Xue P."/>
            <person name="Zou S."/>
            <person name="Wang X."/>
            <person name="Liu X."/>
            <person name="Wang F."/>
            <person name="Yang Y."/>
            <person name="An X."/>
            <person name="Dong Z."/>
            <person name="Zhang K."/>
            <person name="Zhang X."/>
            <person name="Luo M.C."/>
            <person name="Dvorak J."/>
            <person name="Tong Y."/>
            <person name="Wang J."/>
            <person name="Yang H."/>
            <person name="Li Z."/>
            <person name="Wang D."/>
            <person name="Zhang A."/>
            <person name="Wang J."/>
        </authorList>
    </citation>
    <scope>NUCLEOTIDE SEQUENCE</scope>
    <source>
        <strain evidence="3">cv. G1812</strain>
    </source>
</reference>
<feature type="compositionally biased region" description="Basic residues" evidence="1">
    <location>
        <begin position="1"/>
        <end position="12"/>
    </location>
</feature>
<dbReference type="Gramene" id="TuG1812G0700002016.01.T02">
    <property type="protein sequence ID" value="TuG1812G0700002016.01.T02.cds253515"/>
    <property type="gene ID" value="TuG1812G0700002016.01"/>
</dbReference>
<name>A0A8R7QYD1_TRIUA</name>
<sequence>ENHHWPLLRRPPRAQAQVDDQKQRKQKKRQRPPRSRLRERSEREVLRRCTTSASRSPTGSRSWPAACWATSAAAAPPHWRAAPAWAGFSSWQGSSASRPSRSAATPTSPSHSRPVRSVSLPPISTAHLIVCFLIHHKRKETDSCTVSRLLRHFLVSVSSDHTAIQKKEKCICH</sequence>
<protein>
    <submittedName>
        <fullName evidence="2">Uncharacterized protein</fullName>
    </submittedName>
</protein>
<accession>A0A8R7QYD1</accession>
<reference evidence="2" key="2">
    <citation type="submission" date="2018-03" db="EMBL/GenBank/DDBJ databases">
        <title>The Triticum urartu genome reveals the dynamic nature of wheat genome evolution.</title>
        <authorList>
            <person name="Ling H."/>
            <person name="Ma B."/>
            <person name="Shi X."/>
            <person name="Liu H."/>
            <person name="Dong L."/>
            <person name="Sun H."/>
            <person name="Cao Y."/>
            <person name="Gao Q."/>
            <person name="Zheng S."/>
            <person name="Li Y."/>
            <person name="Yu Y."/>
            <person name="Du H."/>
            <person name="Qi M."/>
            <person name="Li Y."/>
            <person name="Yu H."/>
            <person name="Cui Y."/>
            <person name="Wang N."/>
            <person name="Chen C."/>
            <person name="Wu H."/>
            <person name="Zhao Y."/>
            <person name="Zhang J."/>
            <person name="Li Y."/>
            <person name="Zhou W."/>
            <person name="Zhang B."/>
            <person name="Hu W."/>
            <person name="Eijk M."/>
            <person name="Tang J."/>
            <person name="Witsenboer H."/>
            <person name="Zhao S."/>
            <person name="Li Z."/>
            <person name="Zhang A."/>
            <person name="Wang D."/>
            <person name="Liang C."/>
        </authorList>
    </citation>
    <scope>NUCLEOTIDE SEQUENCE [LARGE SCALE GENOMIC DNA]</scope>
    <source>
        <strain evidence="2">cv. G1812</strain>
    </source>
</reference>
<dbReference type="EnsemblPlants" id="TuG1812G0700002016.01.T02">
    <property type="protein sequence ID" value="TuG1812G0700002016.01.T02.cds253515"/>
    <property type="gene ID" value="TuG1812G0700002016.01"/>
</dbReference>
<dbReference type="AlphaFoldDB" id="A0A8R7QYD1"/>
<gene>
    <name evidence="2" type="primary">LOC125523989</name>
</gene>
<feature type="region of interest" description="Disordered" evidence="1">
    <location>
        <begin position="1"/>
        <end position="63"/>
    </location>
</feature>
<feature type="compositionally biased region" description="Polar residues" evidence="1">
    <location>
        <begin position="49"/>
        <end position="61"/>
    </location>
</feature>
<feature type="region of interest" description="Disordered" evidence="1">
    <location>
        <begin position="90"/>
        <end position="118"/>
    </location>
</feature>
<proteinExistence type="predicted"/>
<keyword evidence="3" id="KW-1185">Reference proteome</keyword>
<feature type="compositionally biased region" description="Basic and acidic residues" evidence="1">
    <location>
        <begin position="36"/>
        <end position="47"/>
    </location>
</feature>
<evidence type="ECO:0000313" key="3">
    <source>
        <dbReference type="Proteomes" id="UP000015106"/>
    </source>
</evidence>
<reference evidence="2" key="3">
    <citation type="submission" date="2022-06" db="UniProtKB">
        <authorList>
            <consortium name="EnsemblPlants"/>
        </authorList>
    </citation>
    <scope>IDENTIFICATION</scope>
</reference>
<evidence type="ECO:0000313" key="2">
    <source>
        <dbReference type="EnsemblPlants" id="TuG1812G0700002016.01.T02.cds253515"/>
    </source>
</evidence>
<feature type="compositionally biased region" description="Basic residues" evidence="1">
    <location>
        <begin position="24"/>
        <end position="35"/>
    </location>
</feature>
<evidence type="ECO:0000256" key="1">
    <source>
        <dbReference type="SAM" id="MobiDB-lite"/>
    </source>
</evidence>